<dbReference type="SMART" id="SM00360">
    <property type="entry name" value="RRM"/>
    <property type="match status" value="1"/>
</dbReference>
<dbReference type="OrthoDB" id="439808at2759"/>
<dbReference type="FunFam" id="3.30.70.330:FF:000714">
    <property type="entry name" value="Glycine-rich RNA-binding protein 2, mitochondrial"/>
    <property type="match status" value="1"/>
</dbReference>
<dbReference type="SUPFAM" id="SSF54928">
    <property type="entry name" value="RNA-binding domain, RBD"/>
    <property type="match status" value="1"/>
</dbReference>
<dbReference type="Pfam" id="PF00076">
    <property type="entry name" value="RRM_1"/>
    <property type="match status" value="1"/>
</dbReference>
<evidence type="ECO:0000256" key="1">
    <source>
        <dbReference type="ARBA" id="ARBA00022884"/>
    </source>
</evidence>
<dbReference type="AlphaFoldDB" id="A0A9D5CTB4"/>
<accession>A0A9D5CTB4</accession>
<dbReference type="InterPro" id="IPR035979">
    <property type="entry name" value="RBD_domain_sf"/>
</dbReference>
<evidence type="ECO:0000259" key="3">
    <source>
        <dbReference type="PROSITE" id="PS50102"/>
    </source>
</evidence>
<evidence type="ECO:0000313" key="4">
    <source>
        <dbReference type="EMBL" id="KAJ0979476.1"/>
    </source>
</evidence>
<reference evidence="4" key="2">
    <citation type="journal article" date="2022" name="Hortic Res">
        <title>The genome of Dioscorea zingiberensis sheds light on the biosynthesis, origin and evolution of the medicinally important diosgenin saponins.</title>
        <authorList>
            <person name="Li Y."/>
            <person name="Tan C."/>
            <person name="Li Z."/>
            <person name="Guo J."/>
            <person name="Li S."/>
            <person name="Chen X."/>
            <person name="Wang C."/>
            <person name="Dai X."/>
            <person name="Yang H."/>
            <person name="Song W."/>
            <person name="Hou L."/>
            <person name="Xu J."/>
            <person name="Tong Z."/>
            <person name="Xu A."/>
            <person name="Yuan X."/>
            <person name="Wang W."/>
            <person name="Yang Q."/>
            <person name="Chen L."/>
            <person name="Sun Z."/>
            <person name="Wang K."/>
            <person name="Pan B."/>
            <person name="Chen J."/>
            <person name="Bao Y."/>
            <person name="Liu F."/>
            <person name="Qi X."/>
            <person name="Gang D.R."/>
            <person name="Wen J."/>
            <person name="Li J."/>
        </authorList>
    </citation>
    <scope>NUCLEOTIDE SEQUENCE</scope>
    <source>
        <strain evidence="4">Dzin_1.0</strain>
    </source>
</reference>
<dbReference type="PROSITE" id="PS50102">
    <property type="entry name" value="RRM"/>
    <property type="match status" value="1"/>
</dbReference>
<dbReference type="InterPro" id="IPR000504">
    <property type="entry name" value="RRM_dom"/>
</dbReference>
<dbReference type="InterPro" id="IPR012677">
    <property type="entry name" value="Nucleotide-bd_a/b_plait_sf"/>
</dbReference>
<dbReference type="InterPro" id="IPR052462">
    <property type="entry name" value="SLIRP/GR-RBP-like"/>
</dbReference>
<evidence type="ECO:0000313" key="5">
    <source>
        <dbReference type="Proteomes" id="UP001085076"/>
    </source>
</evidence>
<dbReference type="EMBL" id="JAGGNH010000003">
    <property type="protein sequence ID" value="KAJ0979476.1"/>
    <property type="molecule type" value="Genomic_DNA"/>
</dbReference>
<reference evidence="4" key="1">
    <citation type="submission" date="2021-03" db="EMBL/GenBank/DDBJ databases">
        <authorList>
            <person name="Li Z."/>
            <person name="Yang C."/>
        </authorList>
    </citation>
    <scope>NUCLEOTIDE SEQUENCE</scope>
    <source>
        <strain evidence="4">Dzin_1.0</strain>
        <tissue evidence="4">Leaf</tissue>
    </source>
</reference>
<keyword evidence="1 2" id="KW-0694">RNA-binding</keyword>
<dbReference type="Gene3D" id="3.30.70.330">
    <property type="match status" value="1"/>
</dbReference>
<dbReference type="PANTHER" id="PTHR48027">
    <property type="entry name" value="HETEROGENEOUS NUCLEAR RIBONUCLEOPROTEIN 87F-RELATED"/>
    <property type="match status" value="1"/>
</dbReference>
<keyword evidence="5" id="KW-1185">Reference proteome</keyword>
<organism evidence="4 5">
    <name type="scientific">Dioscorea zingiberensis</name>
    <dbReference type="NCBI Taxonomy" id="325984"/>
    <lineage>
        <taxon>Eukaryota</taxon>
        <taxon>Viridiplantae</taxon>
        <taxon>Streptophyta</taxon>
        <taxon>Embryophyta</taxon>
        <taxon>Tracheophyta</taxon>
        <taxon>Spermatophyta</taxon>
        <taxon>Magnoliopsida</taxon>
        <taxon>Liliopsida</taxon>
        <taxon>Dioscoreales</taxon>
        <taxon>Dioscoreaceae</taxon>
        <taxon>Dioscorea</taxon>
    </lineage>
</organism>
<feature type="domain" description="RRM" evidence="3">
    <location>
        <begin position="27"/>
        <end position="105"/>
    </location>
</feature>
<comment type="caution">
    <text evidence="4">The sequence shown here is derived from an EMBL/GenBank/DDBJ whole genome shotgun (WGS) entry which is preliminary data.</text>
</comment>
<dbReference type="Proteomes" id="UP001085076">
    <property type="component" value="Miscellaneous, Linkage group lg03"/>
</dbReference>
<sequence length="106" mass="11677">MASLRAGSFSRALVLPARRLFMRAACSKLFVGGLSYDTNESVLKEAFTKYGEVLEAKVVCDRISGKSKGFGFIQFYSENEATTALQKMNGQSLDGRNIRVHYANQG</sequence>
<protein>
    <recommendedName>
        <fullName evidence="3">RRM domain-containing protein</fullName>
    </recommendedName>
</protein>
<proteinExistence type="predicted"/>
<name>A0A9D5CTB4_9LILI</name>
<evidence type="ECO:0000256" key="2">
    <source>
        <dbReference type="PROSITE-ProRule" id="PRU00176"/>
    </source>
</evidence>
<gene>
    <name evidence="4" type="ORF">J5N97_014950</name>
</gene>
<dbReference type="GO" id="GO:0003723">
    <property type="term" value="F:RNA binding"/>
    <property type="evidence" value="ECO:0007669"/>
    <property type="project" value="UniProtKB-UniRule"/>
</dbReference>